<dbReference type="PANTHER" id="PTHR48218:SF3">
    <property type="entry name" value="OS07G0170800 PROTEIN"/>
    <property type="match status" value="1"/>
</dbReference>
<comment type="caution">
    <text evidence="2">The sequence shown here is derived from an EMBL/GenBank/DDBJ whole genome shotgun (WGS) entry which is preliminary data.</text>
</comment>
<dbReference type="SUPFAM" id="SSF81383">
    <property type="entry name" value="F-box domain"/>
    <property type="match status" value="1"/>
</dbReference>
<dbReference type="EMBL" id="CAUOFW020008902">
    <property type="protein sequence ID" value="CAK9184259.1"/>
    <property type="molecule type" value="Genomic_DNA"/>
</dbReference>
<evidence type="ECO:0000313" key="3">
    <source>
        <dbReference type="Proteomes" id="UP001642360"/>
    </source>
</evidence>
<dbReference type="Pfam" id="PF12937">
    <property type="entry name" value="F-box-like"/>
    <property type="match status" value="1"/>
</dbReference>
<name>A0ABC8UTC5_9AQUA</name>
<organism evidence="2 3">
    <name type="scientific">Ilex paraguariensis</name>
    <name type="common">yerba mate</name>
    <dbReference type="NCBI Taxonomy" id="185542"/>
    <lineage>
        <taxon>Eukaryota</taxon>
        <taxon>Viridiplantae</taxon>
        <taxon>Streptophyta</taxon>
        <taxon>Embryophyta</taxon>
        <taxon>Tracheophyta</taxon>
        <taxon>Spermatophyta</taxon>
        <taxon>Magnoliopsida</taxon>
        <taxon>eudicotyledons</taxon>
        <taxon>Gunneridae</taxon>
        <taxon>Pentapetalae</taxon>
        <taxon>asterids</taxon>
        <taxon>campanulids</taxon>
        <taxon>Aquifoliales</taxon>
        <taxon>Aquifoliaceae</taxon>
        <taxon>Ilex</taxon>
    </lineage>
</organism>
<dbReference type="AlphaFoldDB" id="A0ABC8UTC5"/>
<proteinExistence type="predicted"/>
<dbReference type="Gene3D" id="1.20.1280.50">
    <property type="match status" value="1"/>
</dbReference>
<dbReference type="InterPro" id="IPR036047">
    <property type="entry name" value="F-box-like_dom_sf"/>
</dbReference>
<dbReference type="InterPro" id="IPR001810">
    <property type="entry name" value="F-box_dom"/>
</dbReference>
<dbReference type="PANTHER" id="PTHR48218">
    <property type="entry name" value="F-BOX DOMAIN CONTAINING PROTEIN"/>
    <property type="match status" value="1"/>
</dbReference>
<keyword evidence="3" id="KW-1185">Reference proteome</keyword>
<evidence type="ECO:0000259" key="1">
    <source>
        <dbReference type="Pfam" id="PF12937"/>
    </source>
</evidence>
<gene>
    <name evidence="2" type="ORF">ILEXP_LOCUS54562</name>
</gene>
<feature type="domain" description="F-box" evidence="1">
    <location>
        <begin position="74"/>
        <end position="110"/>
    </location>
</feature>
<protein>
    <recommendedName>
        <fullName evidence="1">F-box domain-containing protein</fullName>
    </recommendedName>
</protein>
<evidence type="ECO:0000313" key="2">
    <source>
        <dbReference type="EMBL" id="CAK9184259.1"/>
    </source>
</evidence>
<accession>A0ABC8UTC5</accession>
<sequence>MNNIEETGDGSPVLYDDDEDLNVGEVVEGRMEVVVALGKKRKKMRRGIEPKEGCDETIIKEGRLQDPLIAFGSDIMMMILSHLDVGSVALSLLVSPRWNGVASNDRLWTSKLYKQDDRNRTMQLEVLSGILRIFEEDELADLFTMRLNGKIFHSAISMVRIVKDDLYDHAWEFHFNEAAPDYWPNLDPYREGIGPPMRRYFHPDGSQSADPGDKV</sequence>
<reference evidence="2 3" key="1">
    <citation type="submission" date="2024-02" db="EMBL/GenBank/DDBJ databases">
        <authorList>
            <person name="Vignale AGUSTIN F."/>
            <person name="Sosa J E."/>
            <person name="Modenutti C."/>
        </authorList>
    </citation>
    <scope>NUCLEOTIDE SEQUENCE [LARGE SCALE GENOMIC DNA]</scope>
</reference>
<dbReference type="Proteomes" id="UP001642360">
    <property type="component" value="Unassembled WGS sequence"/>
</dbReference>